<dbReference type="AlphaFoldDB" id="A0A2A8D7F4"/>
<dbReference type="Proteomes" id="UP000219947">
    <property type="component" value="Unassembled WGS sequence"/>
</dbReference>
<organism evidence="1 2">
    <name type="scientific">Rothia dentocariosa</name>
    <dbReference type="NCBI Taxonomy" id="2047"/>
    <lineage>
        <taxon>Bacteria</taxon>
        <taxon>Bacillati</taxon>
        <taxon>Actinomycetota</taxon>
        <taxon>Actinomycetes</taxon>
        <taxon>Micrococcales</taxon>
        <taxon>Micrococcaceae</taxon>
        <taxon>Rothia</taxon>
    </lineage>
</organism>
<name>A0A2A8D7F4_9MICC</name>
<accession>A0A2A8D7F4</accession>
<dbReference type="EMBL" id="PDEV01000001">
    <property type="protein sequence ID" value="PEN16922.1"/>
    <property type="molecule type" value="Genomic_DNA"/>
</dbReference>
<evidence type="ECO:0000313" key="2">
    <source>
        <dbReference type="Proteomes" id="UP000219947"/>
    </source>
</evidence>
<comment type="caution">
    <text evidence="1">The sequence shown here is derived from an EMBL/GenBank/DDBJ whole genome shotgun (WGS) entry which is preliminary data.</text>
</comment>
<evidence type="ECO:0000313" key="1">
    <source>
        <dbReference type="EMBL" id="PEN16922.1"/>
    </source>
</evidence>
<gene>
    <name evidence="1" type="ORF">CRM92_02495</name>
</gene>
<dbReference type="RefSeq" id="WP_098042288.1">
    <property type="nucleotide sequence ID" value="NZ_PDEV01000001.1"/>
</dbReference>
<sequence>MYIPASDPVLFLKLSADYNYAYMAHGRTGGVVLRAYDRFQKAHALGIPAVPWGFSCPEKTVRHIRQEILRARKLGGELEILMIYREPDLPVIPAPESHGFERRDDVPQLMPSKLRDSWLDAGFSAERHGSLEDRMLALAQVEEFTDPEPLDLARYEHTSTHRPLSLSMRGSLSRALGSRYKPAEDPGAPSKIYWVQGRAVVYDIFDFERFSFSHQL</sequence>
<keyword evidence="2" id="KW-1185">Reference proteome</keyword>
<reference evidence="1" key="1">
    <citation type="submission" date="2017-10" db="EMBL/GenBank/DDBJ databases">
        <title>Kefir isolates.</title>
        <authorList>
            <person name="Kim Y."/>
            <person name="Blasche S."/>
        </authorList>
    </citation>
    <scope>NUCLEOTIDE SEQUENCE [LARGE SCALE GENOMIC DNA]</scope>
    <source>
        <strain evidence="1">OG2-2</strain>
    </source>
</reference>
<protein>
    <submittedName>
        <fullName evidence="1">Uncharacterized protein</fullName>
    </submittedName>
</protein>
<proteinExistence type="predicted"/>